<name>A0ABQ0C7E2_9PROT</name>
<evidence type="ECO:0000313" key="2">
    <source>
        <dbReference type="Proteomes" id="UP001628193"/>
    </source>
</evidence>
<keyword evidence="2" id="KW-1185">Reference proteome</keyword>
<evidence type="ECO:0000313" key="1">
    <source>
        <dbReference type="EMBL" id="GAB0056809.1"/>
    </source>
</evidence>
<comment type="caution">
    <text evidence="1">The sequence shown here is derived from an EMBL/GenBank/DDBJ whole genome shotgun (WGS) entry which is preliminary data.</text>
</comment>
<protein>
    <submittedName>
        <fullName evidence="1">Uncharacterized protein</fullName>
    </submittedName>
</protein>
<dbReference type="EMBL" id="BAAFGK010000004">
    <property type="protein sequence ID" value="GAB0056809.1"/>
    <property type="molecule type" value="Genomic_DNA"/>
</dbReference>
<proteinExistence type="predicted"/>
<accession>A0ABQ0C7E2</accession>
<sequence length="90" mass="9950">MLSPEELKSRKFATTLAGEDLLTNRSHAVMEGSTQHFYLGYAYPGSGEADPVWMIKRISLFEDGTTATKFAAGEARFDQAWSDHASLTYA</sequence>
<reference evidence="1 2" key="1">
    <citation type="submission" date="2024-09" db="EMBL/GenBank/DDBJ databases">
        <title>Draft genome sequence of Candidatus Magnetaquicoccaceae bacterium FCR-1.</title>
        <authorList>
            <person name="Shimoshige H."/>
            <person name="Shimamura S."/>
            <person name="Taoka A."/>
            <person name="Kobayashi H."/>
            <person name="Maekawa T."/>
        </authorList>
    </citation>
    <scope>NUCLEOTIDE SEQUENCE [LARGE SCALE GENOMIC DNA]</scope>
    <source>
        <strain evidence="1 2">FCR-1</strain>
    </source>
</reference>
<gene>
    <name evidence="1" type="ORF">SIID45300_01121</name>
</gene>
<dbReference type="Proteomes" id="UP001628193">
    <property type="component" value="Unassembled WGS sequence"/>
</dbReference>
<organism evidence="1 2">
    <name type="scientific">Candidatus Magnetaquiglobus chichijimensis</name>
    <dbReference type="NCBI Taxonomy" id="3141448"/>
    <lineage>
        <taxon>Bacteria</taxon>
        <taxon>Pseudomonadati</taxon>
        <taxon>Pseudomonadota</taxon>
        <taxon>Magnetococcia</taxon>
        <taxon>Magnetococcales</taxon>
        <taxon>Candidatus Magnetaquicoccaceae</taxon>
        <taxon>Candidatus Magnetaquiglobus</taxon>
    </lineage>
</organism>